<proteinExistence type="predicted"/>
<keyword evidence="1" id="KW-0472">Membrane</keyword>
<dbReference type="Pfam" id="PF13572">
    <property type="entry name" value="DUF4134"/>
    <property type="match status" value="1"/>
</dbReference>
<gene>
    <name evidence="2" type="ORF">DRW42_07050</name>
</gene>
<keyword evidence="1" id="KW-0812">Transmembrane</keyword>
<reference evidence="2 3" key="1">
    <citation type="submission" date="2018-07" db="EMBL/GenBank/DDBJ databases">
        <title>A draft genome of a endophytic bacteria, a new species of Pedobacter.</title>
        <authorList>
            <person name="Zhang Z.D."/>
            <person name="Chen Z.J."/>
        </authorList>
    </citation>
    <scope>NUCLEOTIDE SEQUENCE [LARGE SCALE GENOMIC DNA]</scope>
    <source>
        <strain evidence="2 3">RS10</strain>
    </source>
</reference>
<evidence type="ECO:0000313" key="3">
    <source>
        <dbReference type="Proteomes" id="UP000252081"/>
    </source>
</evidence>
<dbReference type="OrthoDB" id="1029065at2"/>
<evidence type="ECO:0000256" key="1">
    <source>
        <dbReference type="SAM" id="Phobius"/>
    </source>
</evidence>
<organism evidence="2 3">
    <name type="scientific">Pedobacter miscanthi</name>
    <dbReference type="NCBI Taxonomy" id="2259170"/>
    <lineage>
        <taxon>Bacteria</taxon>
        <taxon>Pseudomonadati</taxon>
        <taxon>Bacteroidota</taxon>
        <taxon>Sphingobacteriia</taxon>
        <taxon>Sphingobacteriales</taxon>
        <taxon>Sphingobacteriaceae</taxon>
        <taxon>Pedobacter</taxon>
    </lineage>
</organism>
<sequence>MGRLTVMLLLVQIIVLVAGPLAALAQPGLAEMQQARSFIRESFFSMRDFSYIVSALVAIVGAVTVYHKWQMGKDVSMDIPAWFFSSMFLLLTWTFLLHLFGI</sequence>
<keyword evidence="3" id="KW-1185">Reference proteome</keyword>
<dbReference type="AlphaFoldDB" id="A0A366L500"/>
<dbReference type="Proteomes" id="UP000252081">
    <property type="component" value="Unassembled WGS sequence"/>
</dbReference>
<feature type="transmembrane region" description="Helical" evidence="1">
    <location>
        <begin position="79"/>
        <end position="100"/>
    </location>
</feature>
<dbReference type="RefSeq" id="WP_113948133.1">
    <property type="nucleotide sequence ID" value="NZ_QNQU01000005.1"/>
</dbReference>
<name>A0A366L500_9SPHI</name>
<evidence type="ECO:0000313" key="2">
    <source>
        <dbReference type="EMBL" id="RBQ08958.1"/>
    </source>
</evidence>
<dbReference type="EMBL" id="QNQU01000005">
    <property type="protein sequence ID" value="RBQ08958.1"/>
    <property type="molecule type" value="Genomic_DNA"/>
</dbReference>
<keyword evidence="1" id="KW-1133">Transmembrane helix</keyword>
<comment type="caution">
    <text evidence="2">The sequence shown here is derived from an EMBL/GenBank/DDBJ whole genome shotgun (WGS) entry which is preliminary data.</text>
</comment>
<dbReference type="InterPro" id="IPR025408">
    <property type="entry name" value="DUF4134"/>
</dbReference>
<feature type="transmembrane region" description="Helical" evidence="1">
    <location>
        <begin position="49"/>
        <end position="67"/>
    </location>
</feature>
<protein>
    <submittedName>
        <fullName evidence="2">Carbamoyl phosphate synthetase</fullName>
    </submittedName>
</protein>
<accession>A0A366L500</accession>